<dbReference type="SMART" id="SM00090">
    <property type="entry name" value="RIO"/>
    <property type="match status" value="1"/>
</dbReference>
<evidence type="ECO:0000256" key="10">
    <source>
        <dbReference type="ARBA" id="ARBA00047899"/>
    </source>
</evidence>
<evidence type="ECO:0000256" key="2">
    <source>
        <dbReference type="ARBA" id="ARBA00012513"/>
    </source>
</evidence>
<dbReference type="EMBL" id="WPCU01000005">
    <property type="protein sequence ID" value="MVA75846.1"/>
    <property type="molecule type" value="Genomic_DNA"/>
</dbReference>
<evidence type="ECO:0000259" key="13">
    <source>
        <dbReference type="SMART" id="SM00090"/>
    </source>
</evidence>
<feature type="domain" description="RIO kinase" evidence="13">
    <location>
        <begin position="84"/>
        <end position="312"/>
    </location>
</feature>
<keyword evidence="6" id="KW-0547">Nucleotide-binding</keyword>
<dbReference type="InterPro" id="IPR011009">
    <property type="entry name" value="Kinase-like_dom_sf"/>
</dbReference>
<evidence type="ECO:0000256" key="4">
    <source>
        <dbReference type="ARBA" id="ARBA00022679"/>
    </source>
</evidence>
<evidence type="ECO:0000256" key="5">
    <source>
        <dbReference type="ARBA" id="ARBA00022723"/>
    </source>
</evidence>
<evidence type="ECO:0000313" key="14">
    <source>
        <dbReference type="EMBL" id="MVA75846.1"/>
    </source>
</evidence>
<dbReference type="PROSITE" id="PS00109">
    <property type="entry name" value="PROTEIN_KINASE_TYR"/>
    <property type="match status" value="1"/>
</dbReference>
<evidence type="ECO:0000256" key="1">
    <source>
        <dbReference type="ARBA" id="ARBA00009196"/>
    </source>
</evidence>
<dbReference type="InterPro" id="IPR008266">
    <property type="entry name" value="Tyr_kinase_AS"/>
</dbReference>
<dbReference type="Gene3D" id="1.10.510.10">
    <property type="entry name" value="Transferase(Phosphotransferase) domain 1"/>
    <property type="match status" value="1"/>
</dbReference>
<organism evidence="14 15">
    <name type="scientific">Auraticoccus cholistanensis</name>
    <dbReference type="NCBI Taxonomy" id="2656650"/>
    <lineage>
        <taxon>Bacteria</taxon>
        <taxon>Bacillati</taxon>
        <taxon>Actinomycetota</taxon>
        <taxon>Actinomycetes</taxon>
        <taxon>Propionibacteriales</taxon>
        <taxon>Propionibacteriaceae</taxon>
        <taxon>Auraticoccus</taxon>
    </lineage>
</organism>
<keyword evidence="5" id="KW-0479">Metal-binding</keyword>
<keyword evidence="8" id="KW-0067">ATP-binding</keyword>
<feature type="compositionally biased region" description="Basic and acidic residues" evidence="12">
    <location>
        <begin position="16"/>
        <end position="25"/>
    </location>
</feature>
<protein>
    <recommendedName>
        <fullName evidence="2">non-specific serine/threonine protein kinase</fullName>
        <ecNumber evidence="2">2.7.11.1</ecNumber>
    </recommendedName>
</protein>
<evidence type="ECO:0000256" key="11">
    <source>
        <dbReference type="ARBA" id="ARBA00048679"/>
    </source>
</evidence>
<comment type="caution">
    <text evidence="14">The sequence shown here is derived from an EMBL/GenBank/DDBJ whole genome shotgun (WGS) entry which is preliminary data.</text>
</comment>
<keyword evidence="3" id="KW-0723">Serine/threonine-protein kinase</keyword>
<sequence length="315" mass="34591">MTPPVPAAGRASQGGGRHDDLERVRPAYSSSTPWSPFLPQPDWSFDDLTFTPTTEPGPDQRWSTWSSVQAGCRGPEPRPAWVVTADAAIDTELGEVKSGKEADCFLLERAVPGDPGRSTLMIGKRYRPADKRLFHRNATYTEGRRTRNSRDARATAKATAYGREVSAVQWAAAEWAALVRLWQLGVPVPYPVQIDGTEILMELVAHDGEVAPRLAATRPAADLLAELWEQLEQAMTAMTRAGLVHGDLSPYNLLLAGERLVVIDVPQLVDLVANPQGMDLLHRDCRNVASWFVRRGYGGPDSADELFARLLASAW</sequence>
<gene>
    <name evidence="14" type="ORF">GC722_07390</name>
</gene>
<comment type="catalytic activity">
    <reaction evidence="10">
        <text>L-threonyl-[protein] + ATP = O-phospho-L-threonyl-[protein] + ADP + H(+)</text>
        <dbReference type="Rhea" id="RHEA:46608"/>
        <dbReference type="Rhea" id="RHEA-COMP:11060"/>
        <dbReference type="Rhea" id="RHEA-COMP:11605"/>
        <dbReference type="ChEBI" id="CHEBI:15378"/>
        <dbReference type="ChEBI" id="CHEBI:30013"/>
        <dbReference type="ChEBI" id="CHEBI:30616"/>
        <dbReference type="ChEBI" id="CHEBI:61977"/>
        <dbReference type="ChEBI" id="CHEBI:456216"/>
        <dbReference type="EC" id="2.7.11.1"/>
    </reaction>
</comment>
<evidence type="ECO:0000313" key="15">
    <source>
        <dbReference type="Proteomes" id="UP000435304"/>
    </source>
</evidence>
<evidence type="ECO:0000256" key="6">
    <source>
        <dbReference type="ARBA" id="ARBA00022741"/>
    </source>
</evidence>
<reference evidence="14 15" key="1">
    <citation type="submission" date="2019-12" db="EMBL/GenBank/DDBJ databases">
        <title>Auraticoccus cholistani sp. nov., an actinomycete isolated from soil of Cholistan desert.</title>
        <authorList>
            <person name="Cheema M.T."/>
        </authorList>
    </citation>
    <scope>NUCLEOTIDE SEQUENCE [LARGE SCALE GENOMIC DNA]</scope>
    <source>
        <strain evidence="14 15">F435</strain>
    </source>
</reference>
<accession>A0A6A9USE3</accession>
<dbReference type="Gene3D" id="3.30.200.20">
    <property type="entry name" value="Phosphorylase Kinase, domain 1"/>
    <property type="match status" value="1"/>
</dbReference>
<dbReference type="AlphaFoldDB" id="A0A6A9USE3"/>
<comment type="catalytic activity">
    <reaction evidence="11">
        <text>L-seryl-[protein] + ATP = O-phospho-L-seryl-[protein] + ADP + H(+)</text>
        <dbReference type="Rhea" id="RHEA:17989"/>
        <dbReference type="Rhea" id="RHEA-COMP:9863"/>
        <dbReference type="Rhea" id="RHEA-COMP:11604"/>
        <dbReference type="ChEBI" id="CHEBI:15378"/>
        <dbReference type="ChEBI" id="CHEBI:29999"/>
        <dbReference type="ChEBI" id="CHEBI:30616"/>
        <dbReference type="ChEBI" id="CHEBI:83421"/>
        <dbReference type="ChEBI" id="CHEBI:456216"/>
        <dbReference type="EC" id="2.7.11.1"/>
    </reaction>
</comment>
<dbReference type="GO" id="GO:0046872">
    <property type="term" value="F:metal ion binding"/>
    <property type="evidence" value="ECO:0007669"/>
    <property type="project" value="UniProtKB-KW"/>
</dbReference>
<keyword evidence="9" id="KW-0460">Magnesium</keyword>
<keyword evidence="15" id="KW-1185">Reference proteome</keyword>
<evidence type="ECO:0000256" key="7">
    <source>
        <dbReference type="ARBA" id="ARBA00022777"/>
    </source>
</evidence>
<dbReference type="EC" id="2.7.11.1" evidence="2"/>
<name>A0A6A9USE3_9ACTN</name>
<proteinExistence type="inferred from homology"/>
<evidence type="ECO:0000256" key="3">
    <source>
        <dbReference type="ARBA" id="ARBA00022527"/>
    </source>
</evidence>
<evidence type="ECO:0000256" key="12">
    <source>
        <dbReference type="SAM" id="MobiDB-lite"/>
    </source>
</evidence>
<comment type="similarity">
    <text evidence="1">Belongs to the protein kinase superfamily. RIO-type Ser/Thr kinase family.</text>
</comment>
<dbReference type="SUPFAM" id="SSF56112">
    <property type="entry name" value="Protein kinase-like (PK-like)"/>
    <property type="match status" value="1"/>
</dbReference>
<feature type="region of interest" description="Disordered" evidence="12">
    <location>
        <begin position="52"/>
        <end position="77"/>
    </location>
</feature>
<dbReference type="PANTHER" id="PTHR45723">
    <property type="entry name" value="SERINE/THREONINE-PROTEIN KINASE RIO1"/>
    <property type="match status" value="1"/>
</dbReference>
<dbReference type="Pfam" id="PF01163">
    <property type="entry name" value="RIO1"/>
    <property type="match status" value="1"/>
</dbReference>
<keyword evidence="7" id="KW-0418">Kinase</keyword>
<keyword evidence="4 14" id="KW-0808">Transferase</keyword>
<evidence type="ECO:0000256" key="8">
    <source>
        <dbReference type="ARBA" id="ARBA00022840"/>
    </source>
</evidence>
<dbReference type="InterPro" id="IPR018934">
    <property type="entry name" value="RIO_dom"/>
</dbReference>
<feature type="region of interest" description="Disordered" evidence="12">
    <location>
        <begin position="1"/>
        <end position="36"/>
    </location>
</feature>
<dbReference type="InterPro" id="IPR000687">
    <property type="entry name" value="RIO_kinase"/>
</dbReference>
<dbReference type="InterPro" id="IPR051272">
    <property type="entry name" value="RIO-type_Ser/Thr_kinase"/>
</dbReference>
<evidence type="ECO:0000256" key="9">
    <source>
        <dbReference type="ARBA" id="ARBA00022842"/>
    </source>
</evidence>
<dbReference type="GO" id="GO:0005524">
    <property type="term" value="F:ATP binding"/>
    <property type="evidence" value="ECO:0007669"/>
    <property type="project" value="UniProtKB-KW"/>
</dbReference>
<dbReference type="GO" id="GO:0004674">
    <property type="term" value="F:protein serine/threonine kinase activity"/>
    <property type="evidence" value="ECO:0007669"/>
    <property type="project" value="UniProtKB-KW"/>
</dbReference>
<dbReference type="Proteomes" id="UP000435304">
    <property type="component" value="Unassembled WGS sequence"/>
</dbReference>